<dbReference type="PIRSF" id="PIRSF006256">
    <property type="entry name" value="CMPcnvr_hdrg_mat"/>
    <property type="match status" value="1"/>
</dbReference>
<evidence type="ECO:0000256" key="4">
    <source>
        <dbReference type="ARBA" id="ARBA00022723"/>
    </source>
</evidence>
<gene>
    <name evidence="12" type="ORF">ZRA01_28940</name>
</gene>
<dbReference type="Gene3D" id="3.30.110.120">
    <property type="match status" value="1"/>
</dbReference>
<dbReference type="GO" id="GO:0003998">
    <property type="term" value="F:acylphosphatase activity"/>
    <property type="evidence" value="ECO:0007669"/>
    <property type="project" value="UniProtKB-EC"/>
</dbReference>
<evidence type="ECO:0000256" key="9">
    <source>
        <dbReference type="PROSITE-ProRule" id="PRU00520"/>
    </source>
</evidence>
<evidence type="ECO:0000256" key="7">
    <source>
        <dbReference type="ARBA" id="ARBA00048220"/>
    </source>
</evidence>
<keyword evidence="5" id="KW-0863">Zinc-finger</keyword>
<evidence type="ECO:0000313" key="13">
    <source>
        <dbReference type="Proteomes" id="UP000318422"/>
    </source>
</evidence>
<keyword evidence="3" id="KW-0436">Ligase</keyword>
<dbReference type="SUPFAM" id="SSF54975">
    <property type="entry name" value="Acylphosphatase/BLUF domain-like"/>
    <property type="match status" value="1"/>
</dbReference>
<dbReference type="InterPro" id="IPR011125">
    <property type="entry name" value="Znf_HypF"/>
</dbReference>
<dbReference type="PROSITE" id="PS51163">
    <property type="entry name" value="YRDC"/>
    <property type="match status" value="1"/>
</dbReference>
<dbReference type="EMBL" id="BJNV01000054">
    <property type="protein sequence ID" value="GEC96821.1"/>
    <property type="molecule type" value="Genomic_DNA"/>
</dbReference>
<dbReference type="GO" id="GO:0051604">
    <property type="term" value="P:protein maturation"/>
    <property type="evidence" value="ECO:0007669"/>
    <property type="project" value="TreeGrafter"/>
</dbReference>
<evidence type="ECO:0000313" key="12">
    <source>
        <dbReference type="EMBL" id="GEC96821.1"/>
    </source>
</evidence>
<dbReference type="InterPro" id="IPR017945">
    <property type="entry name" value="DHBP_synth_RibB-like_a/b_dom"/>
</dbReference>
<comment type="pathway">
    <text evidence="1 8">Protein modification; [NiFe] hydrogenase maturation.</text>
</comment>
<dbReference type="InterPro" id="IPR006070">
    <property type="entry name" value="Sua5-like_dom"/>
</dbReference>
<feature type="active site" evidence="9">
    <location>
        <position position="44"/>
    </location>
</feature>
<evidence type="ECO:0000259" key="10">
    <source>
        <dbReference type="PROSITE" id="PS51160"/>
    </source>
</evidence>
<comment type="similarity">
    <text evidence="2 8">Belongs to the carbamoyltransferase HypF family.</text>
</comment>
<dbReference type="Gene3D" id="3.30.420.360">
    <property type="match status" value="1"/>
</dbReference>
<dbReference type="Gene3D" id="3.90.870.50">
    <property type="match status" value="1"/>
</dbReference>
<feature type="active site" evidence="9">
    <location>
        <position position="26"/>
    </location>
</feature>
<name>A0A4Y4CVA0_ZOORA</name>
<comment type="caution">
    <text evidence="12">The sequence shown here is derived from an EMBL/GenBank/DDBJ whole genome shotgun (WGS) entry which is preliminary data.</text>
</comment>
<keyword evidence="6" id="KW-0862">Zinc</keyword>
<evidence type="ECO:0000256" key="8">
    <source>
        <dbReference type="PIRNR" id="PIRNR006256"/>
    </source>
</evidence>
<protein>
    <recommendedName>
        <fullName evidence="8">Carbamoyltransferase HypF</fullName>
        <ecNumber evidence="8">6.2.-.-</ecNumber>
    </recommendedName>
</protein>
<dbReference type="Gene3D" id="3.30.420.40">
    <property type="match status" value="1"/>
</dbReference>
<evidence type="ECO:0000256" key="2">
    <source>
        <dbReference type="ARBA" id="ARBA00008097"/>
    </source>
</evidence>
<keyword evidence="9" id="KW-0378">Hydrolase</keyword>
<evidence type="ECO:0000256" key="6">
    <source>
        <dbReference type="ARBA" id="ARBA00022833"/>
    </source>
</evidence>
<dbReference type="Pfam" id="PF17788">
    <property type="entry name" value="HypF_C"/>
    <property type="match status" value="1"/>
</dbReference>
<evidence type="ECO:0000256" key="3">
    <source>
        <dbReference type="ARBA" id="ARBA00022598"/>
    </source>
</evidence>
<dbReference type="EC" id="6.2.-.-" evidence="8"/>
<dbReference type="RefSeq" id="WP_141353513.1">
    <property type="nucleotide sequence ID" value="NZ_BJNV01000054.1"/>
</dbReference>
<sequence>MLIVVDPTRVARRLRVRGVVQGVGFRPFVYRYARSLGLVGWVRNDGGGVEIEVQGSEPLVEAFTRGLVAEAPPLARIDTVEPEVIPPEDGRRDFAILPSAGGTVATAIGPDVGVCPACLAELFDPADRRWRYPFINCTHCGPRYTITRSLPYDRARTSMAGFEQCPACATEYAHPGDRRFHAEPNACPVCGPRLSLFEPHGVPALARDAIAETLRRIRLGEIVAIKSLGGFHLACDAANAAAVARLRASKQRPDRPLALMLANLASVAPLARLGGAAAATLESAERSIVLLDKQAGFDARLPGIAPGLDEVGIMLPYTPLHYLLFHEAAGRPAGTAWLAEAQPLALVMTSANPHGEPLVQGNDEAFERLAEIADVLLMHDRDIVVRCDDSVLRLRSDLPVGPGEAAGAGVQFLRRARGFTPLAMPLQEAGPPVLAFGAHLKATLCMARGREAFLSQHIGNLNSPAACAALDEAAEHLQTILSVRPAAVAHDAHPDYYSTRAALEMAARLGVPAVAVQHHHAHIAAVCAEHSLDGPVLGFAADGVGLGTDGMPWGGELLQVDGAEFQRLGHLAPLPLPGGDRAAREPWRMACAVLHALGGADEAARRFAHQPHVAQVLDMLTRGTRCPPTTSLGRCFDAAAGLLGLCETMTFEGQAAMLLETAARAYGKALPLPGGYHIDRRSPDGPLVLNLYPLFNQLAEETTPERGAAHFHASLVDGLEHWIGEAAEASGLRRVALAGGCLHNRVLAAGLRSKLMARGLAVFEAQHVPPGDGGIALGQAWVARAQLMTGPAT</sequence>
<dbReference type="PROSITE" id="PS51160">
    <property type="entry name" value="ACYLPHOSPHATASE_3"/>
    <property type="match status" value="1"/>
</dbReference>
<dbReference type="Pfam" id="PF07503">
    <property type="entry name" value="zf-HYPF"/>
    <property type="match status" value="2"/>
</dbReference>
<reference evidence="12 13" key="1">
    <citation type="submission" date="2019-06" db="EMBL/GenBank/DDBJ databases">
        <title>Whole genome shotgun sequence of Zoogloea ramigera NBRC 15342.</title>
        <authorList>
            <person name="Hosoyama A."/>
            <person name="Uohara A."/>
            <person name="Ohji S."/>
            <person name="Ichikawa N."/>
        </authorList>
    </citation>
    <scope>NUCLEOTIDE SEQUENCE [LARGE SCALE GENOMIC DNA]</scope>
    <source>
        <strain evidence="12 13">NBRC 15342</strain>
    </source>
</reference>
<keyword evidence="12" id="KW-0808">Transferase</keyword>
<dbReference type="GO" id="GO:0008270">
    <property type="term" value="F:zinc ion binding"/>
    <property type="evidence" value="ECO:0007669"/>
    <property type="project" value="UniProtKB-KW"/>
</dbReference>
<comment type="catalytic activity">
    <reaction evidence="7 8">
        <text>C-terminal L-cysteinyl-[HypE protein] + carbamoyl phosphate + ATP + H2O = C-terminal S-carboxamide-L-cysteinyl-[HypE protein] + AMP + phosphate + diphosphate + H(+)</text>
        <dbReference type="Rhea" id="RHEA:55636"/>
        <dbReference type="Rhea" id="RHEA-COMP:14247"/>
        <dbReference type="Rhea" id="RHEA-COMP:14392"/>
        <dbReference type="ChEBI" id="CHEBI:15377"/>
        <dbReference type="ChEBI" id="CHEBI:15378"/>
        <dbReference type="ChEBI" id="CHEBI:30616"/>
        <dbReference type="ChEBI" id="CHEBI:33019"/>
        <dbReference type="ChEBI" id="CHEBI:43474"/>
        <dbReference type="ChEBI" id="CHEBI:58228"/>
        <dbReference type="ChEBI" id="CHEBI:76913"/>
        <dbReference type="ChEBI" id="CHEBI:139126"/>
        <dbReference type="ChEBI" id="CHEBI:456215"/>
    </reaction>
</comment>
<dbReference type="NCBIfam" id="TIGR00143">
    <property type="entry name" value="hypF"/>
    <property type="match status" value="1"/>
</dbReference>
<dbReference type="Proteomes" id="UP000318422">
    <property type="component" value="Unassembled WGS sequence"/>
</dbReference>
<dbReference type="OrthoDB" id="9808093at2"/>
<dbReference type="SUPFAM" id="SSF55821">
    <property type="entry name" value="YrdC/RibB"/>
    <property type="match status" value="1"/>
</dbReference>
<evidence type="ECO:0000256" key="1">
    <source>
        <dbReference type="ARBA" id="ARBA00004711"/>
    </source>
</evidence>
<keyword evidence="13" id="KW-1185">Reference proteome</keyword>
<dbReference type="UniPathway" id="UPA00335"/>
<dbReference type="Pfam" id="PF00708">
    <property type="entry name" value="Acylphosphatase"/>
    <property type="match status" value="1"/>
</dbReference>
<proteinExistence type="inferred from homology"/>
<dbReference type="InterPro" id="IPR041440">
    <property type="entry name" value="HypF_C"/>
</dbReference>
<dbReference type="Pfam" id="PF22521">
    <property type="entry name" value="HypF_C_2"/>
    <property type="match status" value="1"/>
</dbReference>
<dbReference type="InterPro" id="IPR001792">
    <property type="entry name" value="Acylphosphatase-like_dom"/>
</dbReference>
<accession>A0A4Y4CVA0</accession>
<feature type="domain" description="Acylphosphatase-like" evidence="10">
    <location>
        <begin position="11"/>
        <end position="98"/>
    </location>
</feature>
<dbReference type="PANTHER" id="PTHR42959:SF1">
    <property type="entry name" value="CARBAMOYLTRANSFERASE HYPF"/>
    <property type="match status" value="1"/>
</dbReference>
<dbReference type="InterPro" id="IPR055128">
    <property type="entry name" value="HypF_C_2"/>
</dbReference>
<comment type="catalytic activity">
    <reaction evidence="9">
        <text>an acyl phosphate + H2O = a carboxylate + phosphate + H(+)</text>
        <dbReference type="Rhea" id="RHEA:14965"/>
        <dbReference type="ChEBI" id="CHEBI:15377"/>
        <dbReference type="ChEBI" id="CHEBI:15378"/>
        <dbReference type="ChEBI" id="CHEBI:29067"/>
        <dbReference type="ChEBI" id="CHEBI:43474"/>
        <dbReference type="ChEBI" id="CHEBI:59918"/>
        <dbReference type="EC" id="3.6.1.7"/>
    </reaction>
</comment>
<dbReference type="GO" id="GO:0016874">
    <property type="term" value="F:ligase activity"/>
    <property type="evidence" value="ECO:0007669"/>
    <property type="project" value="UniProtKB-UniRule"/>
</dbReference>
<dbReference type="PANTHER" id="PTHR42959">
    <property type="entry name" value="CARBAMOYLTRANSFERASE"/>
    <property type="match status" value="1"/>
</dbReference>
<dbReference type="GO" id="GO:0016743">
    <property type="term" value="F:carboxyl- or carbamoyltransferase activity"/>
    <property type="evidence" value="ECO:0007669"/>
    <property type="project" value="UniProtKB-UniRule"/>
</dbReference>
<organism evidence="12 13">
    <name type="scientific">Zoogloea ramigera</name>
    <dbReference type="NCBI Taxonomy" id="350"/>
    <lineage>
        <taxon>Bacteria</taxon>
        <taxon>Pseudomonadati</taxon>
        <taxon>Pseudomonadota</taxon>
        <taxon>Betaproteobacteria</taxon>
        <taxon>Rhodocyclales</taxon>
        <taxon>Zoogloeaceae</taxon>
        <taxon>Zoogloea</taxon>
    </lineage>
</organism>
<evidence type="ECO:0000256" key="5">
    <source>
        <dbReference type="ARBA" id="ARBA00022771"/>
    </source>
</evidence>
<dbReference type="PROSITE" id="PS00150">
    <property type="entry name" value="ACYLPHOSPHATASE_1"/>
    <property type="match status" value="1"/>
</dbReference>
<feature type="domain" description="YrdC-like" evidence="11">
    <location>
        <begin position="207"/>
        <end position="418"/>
    </location>
</feature>
<evidence type="ECO:0000259" key="11">
    <source>
        <dbReference type="PROSITE" id="PS51163"/>
    </source>
</evidence>
<dbReference type="AlphaFoldDB" id="A0A4Y4CVA0"/>
<dbReference type="InterPro" id="IPR051060">
    <property type="entry name" value="Carbamoyltrans_HypF-like"/>
</dbReference>
<dbReference type="InterPro" id="IPR036046">
    <property type="entry name" value="Acylphosphatase-like_dom_sf"/>
</dbReference>
<keyword evidence="4" id="KW-0479">Metal-binding</keyword>
<dbReference type="GO" id="GO:0003725">
    <property type="term" value="F:double-stranded RNA binding"/>
    <property type="evidence" value="ECO:0007669"/>
    <property type="project" value="InterPro"/>
</dbReference>
<comment type="function">
    <text evidence="8">Involved in the maturation of [NiFe] hydrogenases. Along with HypE, it catalyzes the synthesis of the CN ligands of the active site iron of [NiFe]-hydrogenases. HypF functions as a carbamoyl transferase using carbamoylphosphate as a substrate and transferring the carboxamido moiety in an ATP-dependent reaction to the thiolate of the C-terminal cysteine of HypE yielding a protein-S-carboxamide.</text>
</comment>
<dbReference type="InterPro" id="IPR004421">
    <property type="entry name" value="Carbamoyltransferase_HypF"/>
</dbReference>
<dbReference type="Pfam" id="PF01300">
    <property type="entry name" value="Sua5_yciO_yrdC"/>
    <property type="match status" value="1"/>
</dbReference>
<dbReference type="InterPro" id="IPR017968">
    <property type="entry name" value="Acylphosphatase_CS"/>
</dbReference>